<sequence>MYIVSLLDNESENRKEYILNNFYIPINLIEFKIDVTDIKRAFEVAKNRLSRIINSIEEIEIKVITVNNWIFSFRNNEDGMKVVYRISTNNEEK</sequence>
<organism evidence="1 2">
    <name type="scientific">Ureibacillus chungkukjangi</name>
    <dbReference type="NCBI Taxonomy" id="1202712"/>
    <lineage>
        <taxon>Bacteria</taxon>
        <taxon>Bacillati</taxon>
        <taxon>Bacillota</taxon>
        <taxon>Bacilli</taxon>
        <taxon>Bacillales</taxon>
        <taxon>Caryophanaceae</taxon>
        <taxon>Ureibacillus</taxon>
    </lineage>
</organism>
<name>A0A318TB81_9BACL</name>
<gene>
    <name evidence="1" type="ORF">BJ095_1541</name>
</gene>
<dbReference type="Proteomes" id="UP000247416">
    <property type="component" value="Unassembled WGS sequence"/>
</dbReference>
<evidence type="ECO:0000313" key="2">
    <source>
        <dbReference type="Proteomes" id="UP000247416"/>
    </source>
</evidence>
<proteinExistence type="predicted"/>
<comment type="caution">
    <text evidence="1">The sequence shown here is derived from an EMBL/GenBank/DDBJ whole genome shotgun (WGS) entry which is preliminary data.</text>
</comment>
<protein>
    <submittedName>
        <fullName evidence="1">Uncharacterized protein</fullName>
    </submittedName>
</protein>
<dbReference type="RefSeq" id="WP_107937861.1">
    <property type="nucleotide sequence ID" value="NZ_CP085009.1"/>
</dbReference>
<dbReference type="AlphaFoldDB" id="A0A318TB81"/>
<keyword evidence="2" id="KW-1185">Reference proteome</keyword>
<dbReference type="EMBL" id="QJTJ01000054">
    <property type="protein sequence ID" value="PYF01856.1"/>
    <property type="molecule type" value="Genomic_DNA"/>
</dbReference>
<accession>A0A318TB81</accession>
<evidence type="ECO:0000313" key="1">
    <source>
        <dbReference type="EMBL" id="PYF01856.1"/>
    </source>
</evidence>
<reference evidence="1 2" key="1">
    <citation type="submission" date="2018-06" db="EMBL/GenBank/DDBJ databases">
        <title>Genomic Encyclopedia of Archaeal and Bacterial Type Strains, Phase II (KMG-II): from individual species to whole genera.</title>
        <authorList>
            <person name="Goeker M."/>
        </authorList>
    </citation>
    <scope>NUCLEOTIDE SEQUENCE [LARGE SCALE GENOMIC DNA]</scope>
    <source>
        <strain evidence="1 2">KACC 16626</strain>
    </source>
</reference>